<proteinExistence type="predicted"/>
<comment type="caution">
    <text evidence="2">The sequence shown here is derived from an EMBL/GenBank/DDBJ whole genome shotgun (WGS) entry which is preliminary data.</text>
</comment>
<gene>
    <name evidence="2" type="ORF">HGA10_05915</name>
</gene>
<evidence type="ECO:0000256" key="1">
    <source>
        <dbReference type="SAM" id="Phobius"/>
    </source>
</evidence>
<feature type="transmembrane region" description="Helical" evidence="1">
    <location>
        <begin position="95"/>
        <end position="120"/>
    </location>
</feature>
<reference evidence="2 3" key="1">
    <citation type="submission" date="2020-04" db="EMBL/GenBank/DDBJ databases">
        <title>MicrobeNet Type strains.</title>
        <authorList>
            <person name="Nicholson A.C."/>
        </authorList>
    </citation>
    <scope>NUCLEOTIDE SEQUENCE [LARGE SCALE GENOMIC DNA]</scope>
    <source>
        <strain evidence="2 3">DSM 44960</strain>
    </source>
</reference>
<evidence type="ECO:0008006" key="4">
    <source>
        <dbReference type="Google" id="ProtNLM"/>
    </source>
</evidence>
<dbReference type="SUPFAM" id="SSF103473">
    <property type="entry name" value="MFS general substrate transporter"/>
    <property type="match status" value="1"/>
</dbReference>
<keyword evidence="1" id="KW-1133">Transmembrane helix</keyword>
<sequence>MQVRPGPEKSSEPGLTRFPTKSPTVGAIWVLVMFTATAIAYSCFQVPYVALPADLTPDHHERTRLVATRIAVVALATLALGAGGPAIRDAVGGSAGYAAMAVTAGAVIATGMSLASATAARPARRCCPRRRYTRESGCSLRSAWRESDTQRLRPFRTRSCPI</sequence>
<evidence type="ECO:0000313" key="3">
    <source>
        <dbReference type="Proteomes" id="UP000572007"/>
    </source>
</evidence>
<feature type="transmembrane region" description="Helical" evidence="1">
    <location>
        <begin position="27"/>
        <end position="51"/>
    </location>
</feature>
<dbReference type="EMBL" id="JAAXOM010000001">
    <property type="protein sequence ID" value="NKX86848.1"/>
    <property type="molecule type" value="Genomic_DNA"/>
</dbReference>
<dbReference type="Proteomes" id="UP000572007">
    <property type="component" value="Unassembled WGS sequence"/>
</dbReference>
<organism evidence="2 3">
    <name type="scientific">Nocardia coubleae</name>
    <dbReference type="NCBI Taxonomy" id="356147"/>
    <lineage>
        <taxon>Bacteria</taxon>
        <taxon>Bacillati</taxon>
        <taxon>Actinomycetota</taxon>
        <taxon>Actinomycetes</taxon>
        <taxon>Mycobacteriales</taxon>
        <taxon>Nocardiaceae</taxon>
        <taxon>Nocardia</taxon>
    </lineage>
</organism>
<keyword evidence="1" id="KW-0812">Transmembrane</keyword>
<evidence type="ECO:0000313" key="2">
    <source>
        <dbReference type="EMBL" id="NKX86848.1"/>
    </source>
</evidence>
<keyword evidence="3" id="KW-1185">Reference proteome</keyword>
<keyword evidence="1" id="KW-0472">Membrane</keyword>
<feature type="transmembrane region" description="Helical" evidence="1">
    <location>
        <begin position="63"/>
        <end position="83"/>
    </location>
</feature>
<dbReference type="InterPro" id="IPR036259">
    <property type="entry name" value="MFS_trans_sf"/>
</dbReference>
<name>A0A846W2J9_9NOCA</name>
<protein>
    <recommendedName>
        <fullName evidence="4">MFS transporter</fullName>
    </recommendedName>
</protein>
<dbReference type="RefSeq" id="WP_084457026.1">
    <property type="nucleotide sequence ID" value="NZ_JAAXOM010000001.1"/>
</dbReference>
<dbReference type="Pfam" id="PF13347">
    <property type="entry name" value="MFS_2"/>
    <property type="match status" value="1"/>
</dbReference>
<dbReference type="AlphaFoldDB" id="A0A846W2J9"/>
<accession>A0A846W2J9</accession>